<dbReference type="AlphaFoldDB" id="A0A8J5MPW8"/>
<protein>
    <submittedName>
        <fullName evidence="1">Uncharacterized protein</fullName>
    </submittedName>
</protein>
<accession>A0A8J5MPW8</accession>
<reference evidence="1" key="1">
    <citation type="journal article" date="2021" name="Sci. Adv.">
        <title>The American lobster genome reveals insights on longevity, neural, and immune adaptations.</title>
        <authorList>
            <person name="Polinski J.M."/>
            <person name="Zimin A.V."/>
            <person name="Clark K.F."/>
            <person name="Kohn A.B."/>
            <person name="Sadowski N."/>
            <person name="Timp W."/>
            <person name="Ptitsyn A."/>
            <person name="Khanna P."/>
            <person name="Romanova D.Y."/>
            <person name="Williams P."/>
            <person name="Greenwood S.J."/>
            <person name="Moroz L.L."/>
            <person name="Walt D.R."/>
            <person name="Bodnar A.G."/>
        </authorList>
    </citation>
    <scope>NUCLEOTIDE SEQUENCE</scope>
    <source>
        <strain evidence="1">GMGI-L3</strain>
    </source>
</reference>
<organism evidence="1 2">
    <name type="scientific">Homarus americanus</name>
    <name type="common">American lobster</name>
    <dbReference type="NCBI Taxonomy" id="6706"/>
    <lineage>
        <taxon>Eukaryota</taxon>
        <taxon>Metazoa</taxon>
        <taxon>Ecdysozoa</taxon>
        <taxon>Arthropoda</taxon>
        <taxon>Crustacea</taxon>
        <taxon>Multicrustacea</taxon>
        <taxon>Malacostraca</taxon>
        <taxon>Eumalacostraca</taxon>
        <taxon>Eucarida</taxon>
        <taxon>Decapoda</taxon>
        <taxon>Pleocyemata</taxon>
        <taxon>Astacidea</taxon>
        <taxon>Nephropoidea</taxon>
        <taxon>Nephropidae</taxon>
        <taxon>Homarus</taxon>
    </lineage>
</organism>
<evidence type="ECO:0000313" key="1">
    <source>
        <dbReference type="EMBL" id="KAG7159396.1"/>
    </source>
</evidence>
<keyword evidence="2" id="KW-1185">Reference proteome</keyword>
<evidence type="ECO:0000313" key="2">
    <source>
        <dbReference type="Proteomes" id="UP000747542"/>
    </source>
</evidence>
<dbReference type="EMBL" id="JAHLQT010033188">
    <property type="protein sequence ID" value="KAG7159396.1"/>
    <property type="molecule type" value="Genomic_DNA"/>
</dbReference>
<sequence>MSLVAMDLGRVPGARGGSLRPRDAYWPYHARIVPALSPLVDVRRSQSFSPARPPWCARGGVVSPVLVPKTDESGVPRGAKVCIDASRPLLRIPASLDRTVFGLKSRGREE</sequence>
<proteinExistence type="predicted"/>
<dbReference type="Proteomes" id="UP000747542">
    <property type="component" value="Unassembled WGS sequence"/>
</dbReference>
<comment type="caution">
    <text evidence="1">The sequence shown here is derived from an EMBL/GenBank/DDBJ whole genome shotgun (WGS) entry which is preliminary data.</text>
</comment>
<name>A0A8J5MPW8_HOMAM</name>
<gene>
    <name evidence="1" type="ORF">Hamer_G027685</name>
</gene>